<dbReference type="EMBL" id="BDSG01000037">
    <property type="protein sequence ID" value="GBL10349.1"/>
    <property type="molecule type" value="Genomic_DNA"/>
</dbReference>
<dbReference type="AlphaFoldDB" id="A0A2Z6ULG8"/>
<name>A0A2Z6ULG8_MICAE</name>
<dbReference type="Proteomes" id="UP000248272">
    <property type="component" value="Unassembled WGS sequence"/>
</dbReference>
<dbReference type="RefSeq" id="WP_253256877.1">
    <property type="nucleotide sequence ID" value="NZ_BDSG01000037.1"/>
</dbReference>
<sequence length="60" mass="6187">MNEKYGSSGRVSHSIKIALGFALAGAVAFPAATQAATNAQKQAAIDSLERLCNPQVGELL</sequence>
<comment type="caution">
    <text evidence="1">The sequence shown here is derived from an EMBL/GenBank/DDBJ whole genome shotgun (WGS) entry which is preliminary data.</text>
</comment>
<evidence type="ECO:0000313" key="1">
    <source>
        <dbReference type="EMBL" id="GBL10349.1"/>
    </source>
</evidence>
<organism evidence="1 2">
    <name type="scientific">Microcystis aeruginosa Sj</name>
    <dbReference type="NCBI Taxonomy" id="1979544"/>
    <lineage>
        <taxon>Bacteria</taxon>
        <taxon>Bacillati</taxon>
        <taxon>Cyanobacteriota</taxon>
        <taxon>Cyanophyceae</taxon>
        <taxon>Oscillatoriophycideae</taxon>
        <taxon>Chroococcales</taxon>
        <taxon>Microcystaceae</taxon>
        <taxon>Microcystis</taxon>
    </lineage>
</organism>
<accession>A0A2Z6ULG8</accession>
<gene>
    <name evidence="1" type="ORF">MSj_01837</name>
</gene>
<evidence type="ECO:0000313" key="2">
    <source>
        <dbReference type="Proteomes" id="UP000248272"/>
    </source>
</evidence>
<protein>
    <submittedName>
        <fullName evidence="1">Uncharacterized protein</fullName>
    </submittedName>
</protein>
<proteinExistence type="predicted"/>
<reference evidence="1 2" key="1">
    <citation type="journal article" date="2018" name="Front. Microbiol.">
        <title>Adaptation of the Freshwater Bloom-Forming Cyanobacterium Microcystis aeruginosa to Brackish Water Is Driven by Recent Horizontal Transfer of Sucrose Genes.</title>
        <authorList>
            <person name="Tanabe Y."/>
            <person name="Hodoki Y."/>
            <person name="Sano T."/>
            <person name="Tada K."/>
            <person name="Watanabe M.M."/>
        </authorList>
    </citation>
    <scope>NUCLEOTIDE SEQUENCE [LARGE SCALE GENOMIC DNA]</scope>
    <source>
        <strain evidence="1 2">Sj</strain>
    </source>
</reference>